<feature type="transmembrane region" description="Helical" evidence="6">
    <location>
        <begin position="126"/>
        <end position="145"/>
    </location>
</feature>
<evidence type="ECO:0000313" key="9">
    <source>
        <dbReference type="Proteomes" id="UP000657385"/>
    </source>
</evidence>
<evidence type="ECO:0000259" key="7">
    <source>
        <dbReference type="Pfam" id="PF14378"/>
    </source>
</evidence>
<dbReference type="PANTHER" id="PTHR31310:SF7">
    <property type="entry name" value="PA-PHOSPHATASE RELATED-FAMILY PROTEIN DDB_G0268928"/>
    <property type="match status" value="1"/>
</dbReference>
<evidence type="ECO:0000256" key="3">
    <source>
        <dbReference type="ARBA" id="ARBA00022989"/>
    </source>
</evidence>
<dbReference type="PANTHER" id="PTHR31310">
    <property type="match status" value="1"/>
</dbReference>
<evidence type="ECO:0000256" key="6">
    <source>
        <dbReference type="SAM" id="Phobius"/>
    </source>
</evidence>
<dbReference type="InterPro" id="IPR026841">
    <property type="entry name" value="Aur1/Ipt1"/>
</dbReference>
<evidence type="ECO:0000256" key="5">
    <source>
        <dbReference type="SAM" id="MobiDB-lite"/>
    </source>
</evidence>
<sequence length="246" mass="26803">MSTDGAIARGQAIWSAERWLHLPSEATAQGWVLPHPLLAQAANYYYASMHFGVMIALLIWLFLRHREAYPWVRMTLVLVTAGSLLIQLIPVAPPRLLPGDGMLDLASYYNQSVYGSTLGGLQADSYSAMPSVHVAWCVLVAVAVIKVSRSRWRWLVIVHPVLTVAVVVVTANHFWLDGVAAVALLLLAYLVQWQAGRIHRAFLARQPEGRPETPLGPRPARVGVSGTPGAVERQSVTGTEVTATGD</sequence>
<gene>
    <name evidence="8" type="ORF">I2501_37975</name>
</gene>
<proteinExistence type="predicted"/>
<keyword evidence="4 6" id="KW-0472">Membrane</keyword>
<comment type="subcellular location">
    <subcellularLocation>
        <location evidence="1">Membrane</location>
        <topology evidence="1">Multi-pass membrane protein</topology>
    </subcellularLocation>
</comment>
<dbReference type="AlphaFoldDB" id="A0A931FKL5"/>
<feature type="transmembrane region" description="Helical" evidence="6">
    <location>
        <begin position="152"/>
        <end position="168"/>
    </location>
</feature>
<dbReference type="Pfam" id="PF14378">
    <property type="entry name" value="PAP2_3"/>
    <property type="match status" value="1"/>
</dbReference>
<evidence type="ECO:0000313" key="8">
    <source>
        <dbReference type="EMBL" id="MBF9073819.1"/>
    </source>
</evidence>
<dbReference type="Proteomes" id="UP000657385">
    <property type="component" value="Unassembled WGS sequence"/>
</dbReference>
<keyword evidence="9" id="KW-1185">Reference proteome</keyword>
<feature type="region of interest" description="Disordered" evidence="5">
    <location>
        <begin position="209"/>
        <end position="246"/>
    </location>
</feature>
<name>A0A931FKL5_9ACTN</name>
<dbReference type="GO" id="GO:0016020">
    <property type="term" value="C:membrane"/>
    <property type="evidence" value="ECO:0007669"/>
    <property type="project" value="UniProtKB-SubCell"/>
</dbReference>
<protein>
    <submittedName>
        <fullName evidence="8">Phosphatase PAP2 family protein</fullName>
    </submittedName>
</protein>
<feature type="compositionally biased region" description="Polar residues" evidence="5">
    <location>
        <begin position="234"/>
        <end position="246"/>
    </location>
</feature>
<organism evidence="8 9">
    <name type="scientific">Streptacidiphilus fuscans</name>
    <dbReference type="NCBI Taxonomy" id="2789292"/>
    <lineage>
        <taxon>Bacteria</taxon>
        <taxon>Bacillati</taxon>
        <taxon>Actinomycetota</taxon>
        <taxon>Actinomycetes</taxon>
        <taxon>Kitasatosporales</taxon>
        <taxon>Streptomycetaceae</taxon>
        <taxon>Streptacidiphilus</taxon>
    </lineage>
</organism>
<evidence type="ECO:0000256" key="1">
    <source>
        <dbReference type="ARBA" id="ARBA00004141"/>
    </source>
</evidence>
<feature type="transmembrane region" description="Helical" evidence="6">
    <location>
        <begin position="174"/>
        <end position="191"/>
    </location>
</feature>
<dbReference type="EMBL" id="JADPRT010000026">
    <property type="protein sequence ID" value="MBF9073819.1"/>
    <property type="molecule type" value="Genomic_DNA"/>
</dbReference>
<evidence type="ECO:0000256" key="2">
    <source>
        <dbReference type="ARBA" id="ARBA00022692"/>
    </source>
</evidence>
<dbReference type="InterPro" id="IPR052185">
    <property type="entry name" value="IPC_Synthase-Related"/>
</dbReference>
<comment type="caution">
    <text evidence="8">The sequence shown here is derived from an EMBL/GenBank/DDBJ whole genome shotgun (WGS) entry which is preliminary data.</text>
</comment>
<keyword evidence="2 6" id="KW-0812">Transmembrane</keyword>
<dbReference type="CDD" id="cd03386">
    <property type="entry name" value="PAP2_Aur1_like"/>
    <property type="match status" value="1"/>
</dbReference>
<feature type="transmembrane region" description="Helical" evidence="6">
    <location>
        <begin position="44"/>
        <end position="63"/>
    </location>
</feature>
<evidence type="ECO:0000256" key="4">
    <source>
        <dbReference type="ARBA" id="ARBA00023136"/>
    </source>
</evidence>
<reference evidence="8" key="1">
    <citation type="submission" date="2020-11" db="EMBL/GenBank/DDBJ databases">
        <title>Isolation and identification of active actinomycetes.</title>
        <authorList>
            <person name="Yu B."/>
        </authorList>
    </citation>
    <scope>NUCLEOTIDE SEQUENCE</scope>
    <source>
        <strain evidence="8">NEAU-YB345</strain>
    </source>
</reference>
<feature type="domain" description="Inositolphosphotransferase Aur1/Ipt1" evidence="7">
    <location>
        <begin position="12"/>
        <end position="190"/>
    </location>
</feature>
<accession>A0A931FKL5</accession>
<keyword evidence="3 6" id="KW-1133">Transmembrane helix</keyword>
<feature type="transmembrane region" description="Helical" evidence="6">
    <location>
        <begin position="75"/>
        <end position="93"/>
    </location>
</feature>